<reference evidence="3 4" key="1">
    <citation type="submission" date="2015-03" db="EMBL/GenBank/DDBJ databases">
        <title>Genome sequence of Tenacibaculum sp. S2-2, isolated from intestinal microbiota of sea cucumber, Apostichopus japonicas.</title>
        <authorList>
            <person name="Shao Z."/>
            <person name="Wang L."/>
            <person name="Li X."/>
        </authorList>
    </citation>
    <scope>NUCLEOTIDE SEQUENCE [LARGE SCALE GENOMIC DNA]</scope>
    <source>
        <strain evidence="3 4">S2-2</strain>
    </source>
</reference>
<dbReference type="AlphaFoldDB" id="A0A1Y2PGQ7"/>
<keyword evidence="1" id="KW-0479">Metal-binding</keyword>
<dbReference type="InterPro" id="IPR051785">
    <property type="entry name" value="MMCE/EMCE_epimerase"/>
</dbReference>
<gene>
    <name evidence="3" type="ORF">WH52_00610</name>
</gene>
<comment type="caution">
    <text evidence="3">The sequence shown here is derived from an EMBL/GenBank/DDBJ whole genome shotgun (WGS) entry which is preliminary data.</text>
</comment>
<dbReference type="EMBL" id="LAPZ01000001">
    <property type="protein sequence ID" value="OSY89191.1"/>
    <property type="molecule type" value="Genomic_DNA"/>
</dbReference>
<name>A0A1Y2PGQ7_9FLAO</name>
<dbReference type="PROSITE" id="PS51819">
    <property type="entry name" value="VOC"/>
    <property type="match status" value="1"/>
</dbReference>
<evidence type="ECO:0000313" key="3">
    <source>
        <dbReference type="EMBL" id="OSY89191.1"/>
    </source>
</evidence>
<dbReference type="InterPro" id="IPR037523">
    <property type="entry name" value="VOC_core"/>
</dbReference>
<evidence type="ECO:0000256" key="1">
    <source>
        <dbReference type="ARBA" id="ARBA00022723"/>
    </source>
</evidence>
<dbReference type="GO" id="GO:0046872">
    <property type="term" value="F:metal ion binding"/>
    <property type="evidence" value="ECO:0007669"/>
    <property type="project" value="UniProtKB-KW"/>
</dbReference>
<dbReference type="PANTHER" id="PTHR43048:SF3">
    <property type="entry name" value="METHYLMALONYL-COA EPIMERASE, MITOCHONDRIAL"/>
    <property type="match status" value="1"/>
</dbReference>
<feature type="domain" description="VOC" evidence="2">
    <location>
        <begin position="4"/>
        <end position="148"/>
    </location>
</feature>
<sequence>MLMRYAHTNIVSTDWKKLTDFYIKVFNCVVIPPIRKQSGEWLEKGTGLKNAALQGTHLLLPGHGENGPTLEIYQYEHIENQEFIMPNKRGFGHIAFEVDNIEETLKNIELNEGKRLGEITKREVKGVGEITFIYVRDPEGNLIELQNWKKK</sequence>
<dbReference type="SUPFAM" id="SSF54593">
    <property type="entry name" value="Glyoxalase/Bleomycin resistance protein/Dihydroxybiphenyl dioxygenase"/>
    <property type="match status" value="1"/>
</dbReference>
<proteinExistence type="predicted"/>
<dbReference type="PANTHER" id="PTHR43048">
    <property type="entry name" value="METHYLMALONYL-COA EPIMERASE"/>
    <property type="match status" value="1"/>
</dbReference>
<dbReference type="InterPro" id="IPR029068">
    <property type="entry name" value="Glyas_Bleomycin-R_OHBP_Dase"/>
</dbReference>
<organism evidence="3 4">
    <name type="scientific">Tenacibaculum holothuriorum</name>
    <dbReference type="NCBI Taxonomy" id="1635173"/>
    <lineage>
        <taxon>Bacteria</taxon>
        <taxon>Pseudomonadati</taxon>
        <taxon>Bacteroidota</taxon>
        <taxon>Flavobacteriia</taxon>
        <taxon>Flavobacteriales</taxon>
        <taxon>Flavobacteriaceae</taxon>
        <taxon>Tenacibaculum</taxon>
    </lineage>
</organism>
<dbReference type="Pfam" id="PF00903">
    <property type="entry name" value="Glyoxalase"/>
    <property type="match status" value="1"/>
</dbReference>
<protein>
    <submittedName>
        <fullName evidence="3">Glyoxalase</fullName>
    </submittedName>
</protein>
<dbReference type="GO" id="GO:0004493">
    <property type="term" value="F:methylmalonyl-CoA epimerase activity"/>
    <property type="evidence" value="ECO:0007669"/>
    <property type="project" value="TreeGrafter"/>
</dbReference>
<dbReference type="STRING" id="1635173.WH52_00610"/>
<dbReference type="Proteomes" id="UP000194221">
    <property type="component" value="Unassembled WGS sequence"/>
</dbReference>
<keyword evidence="4" id="KW-1185">Reference proteome</keyword>
<dbReference type="InParanoid" id="A0A1Y2PGQ7"/>
<dbReference type="GO" id="GO:0046491">
    <property type="term" value="P:L-methylmalonyl-CoA metabolic process"/>
    <property type="evidence" value="ECO:0007669"/>
    <property type="project" value="TreeGrafter"/>
</dbReference>
<dbReference type="InterPro" id="IPR004360">
    <property type="entry name" value="Glyas_Fos-R_dOase_dom"/>
</dbReference>
<accession>A0A1Y2PGQ7</accession>
<evidence type="ECO:0000313" key="4">
    <source>
        <dbReference type="Proteomes" id="UP000194221"/>
    </source>
</evidence>
<evidence type="ECO:0000259" key="2">
    <source>
        <dbReference type="PROSITE" id="PS51819"/>
    </source>
</evidence>
<dbReference type="Gene3D" id="3.10.180.10">
    <property type="entry name" value="2,3-Dihydroxybiphenyl 1,2-Dioxygenase, domain 1"/>
    <property type="match status" value="1"/>
</dbReference>